<evidence type="ECO:0000256" key="4">
    <source>
        <dbReference type="ARBA" id="ARBA00022824"/>
    </source>
</evidence>
<organism evidence="12 13">
    <name type="scientific">Lachnellula cervina</name>
    <dbReference type="NCBI Taxonomy" id="1316786"/>
    <lineage>
        <taxon>Eukaryota</taxon>
        <taxon>Fungi</taxon>
        <taxon>Dikarya</taxon>
        <taxon>Ascomycota</taxon>
        <taxon>Pezizomycotina</taxon>
        <taxon>Leotiomycetes</taxon>
        <taxon>Helotiales</taxon>
        <taxon>Lachnaceae</taxon>
        <taxon>Lachnellula</taxon>
    </lineage>
</organism>
<dbReference type="InterPro" id="IPR035892">
    <property type="entry name" value="C2_domain_sf"/>
</dbReference>
<dbReference type="GO" id="GO:0006614">
    <property type="term" value="P:SRP-dependent cotranslational protein targeting to membrane"/>
    <property type="evidence" value="ECO:0007669"/>
    <property type="project" value="TreeGrafter"/>
</dbReference>
<keyword evidence="5" id="KW-0653">Protein transport</keyword>
<evidence type="ECO:0000256" key="5">
    <source>
        <dbReference type="ARBA" id="ARBA00022927"/>
    </source>
</evidence>
<dbReference type="EMBL" id="QGMG01000172">
    <property type="protein sequence ID" value="TVY56293.1"/>
    <property type="molecule type" value="Genomic_DNA"/>
</dbReference>
<keyword evidence="4" id="KW-0256">Endoplasmic reticulum</keyword>
<dbReference type="GO" id="GO:0031207">
    <property type="term" value="C:Sec62/Sec63 complex"/>
    <property type="evidence" value="ECO:0007669"/>
    <property type="project" value="TreeGrafter"/>
</dbReference>
<dbReference type="SUPFAM" id="SSF46565">
    <property type="entry name" value="Chaperone J-domain"/>
    <property type="match status" value="1"/>
</dbReference>
<keyword evidence="8" id="KW-0143">Chaperone</keyword>
<dbReference type="InterPro" id="IPR004179">
    <property type="entry name" value="Sec63-dom"/>
</dbReference>
<reference evidence="12 13" key="1">
    <citation type="submission" date="2018-05" db="EMBL/GenBank/DDBJ databases">
        <title>Whole genome sequencing for identification of molecular markers to develop diagnostic detection tools for the regulated plant pathogen Lachnellula willkommii.</title>
        <authorList>
            <person name="Giroux E."/>
            <person name="Bilodeau G."/>
        </authorList>
    </citation>
    <scope>NUCLEOTIDE SEQUENCE [LARGE SCALE GENOMIC DNA]</scope>
    <source>
        <strain evidence="12 13">CBS 625.97</strain>
    </source>
</reference>
<evidence type="ECO:0000256" key="9">
    <source>
        <dbReference type="SAM" id="MobiDB-lite"/>
    </source>
</evidence>
<dbReference type="InterPro" id="IPR014756">
    <property type="entry name" value="Ig_E-set"/>
</dbReference>
<dbReference type="PANTHER" id="PTHR24075">
    <property type="entry name" value="SEC63 DOMAIN-CONTAINING"/>
    <property type="match status" value="1"/>
</dbReference>
<dbReference type="Gene3D" id="2.60.40.150">
    <property type="entry name" value="C2 domain"/>
    <property type="match status" value="1"/>
</dbReference>
<evidence type="ECO:0000256" key="10">
    <source>
        <dbReference type="SAM" id="Phobius"/>
    </source>
</evidence>
<keyword evidence="6 10" id="KW-1133">Transmembrane helix</keyword>
<evidence type="ECO:0000256" key="2">
    <source>
        <dbReference type="ARBA" id="ARBA00022448"/>
    </source>
</evidence>
<evidence type="ECO:0000313" key="13">
    <source>
        <dbReference type="Proteomes" id="UP000481288"/>
    </source>
</evidence>
<dbReference type="InterPro" id="IPR001623">
    <property type="entry name" value="DnaJ_domain"/>
</dbReference>
<feature type="transmembrane region" description="Helical" evidence="10">
    <location>
        <begin position="14"/>
        <end position="35"/>
    </location>
</feature>
<sequence length="695" mass="76659">MSGTDYSYDEQGQFFPIFIATVVGIVTIPLTYTVLKPSSDPGATAPRIKTDYRPEHADLIDIQRKAQKKKERKLKRIITVVAGWATMAFMAYLIYVTARTIPKIWNPYDILGISDSASEREIKSHYKQLSKKYHPDKARPDPAKNETLESINDYYVELVKAYKALTDEEIRNNFIQFGHPDGKQSFSIGIALPKFIVTDGNGKYVILVYAALLGVLLPYLVGSWWYGTQRMSKEKVLIESANNLFREYDEGLEEGGIVSALSTGLEFQNALKGDKAESGLGKLESRILAEGTATPLAGGLSAKDRTVLEDLDGGARRKALALLWAYLGRVELDDPALNQAKIEVAPIAHALNTSFTAIALAFGTTAPILASYLTGQNLVQAMPPKASPLLQLPSITPVIAKAIEGDSRTHLSLQDYMALPEAHRKKLSVGKGLLTEAQYKTAMSVAKQLPRLQVEKPFFKVTGEKYIIPSSLVSLVVKGRFIPPGSQDIPEVNELDLEDIDPDEDDLDAILGRKKKGVKGATSEEEKIVQPPLAFAPYFARDYSPRWHVFLTDSKQGKIAVPPFTFTTFDKPIYDESGKPTFNMQTLKAQFQAPPQAGHYTFVMHLICDSYVGFDTKMEVTLVVDEASKGADIEADDDISEPDEDSLAGQMQAMKSGVPAPPKKKKKPESSDDEESNTEEEVDDTSDTDTDTDEE</sequence>
<feature type="compositionally biased region" description="Acidic residues" evidence="9">
    <location>
        <begin position="633"/>
        <end position="646"/>
    </location>
</feature>
<protein>
    <submittedName>
        <fullName evidence="12">Translocation protein sec63</fullName>
    </submittedName>
</protein>
<dbReference type="GO" id="GO:0006620">
    <property type="term" value="P:post-translational protein targeting to endoplasmic reticulum membrane"/>
    <property type="evidence" value="ECO:0007669"/>
    <property type="project" value="TreeGrafter"/>
</dbReference>
<dbReference type="SMART" id="SM00973">
    <property type="entry name" value="Sec63"/>
    <property type="match status" value="1"/>
</dbReference>
<dbReference type="Proteomes" id="UP000481288">
    <property type="component" value="Unassembled WGS sequence"/>
</dbReference>
<comment type="subcellular location">
    <subcellularLocation>
        <location evidence="1">Endoplasmic reticulum membrane</location>
        <topology evidence="1">Multi-pass membrane protein</topology>
    </subcellularLocation>
</comment>
<dbReference type="FunFam" id="1.10.287.110:FF:000039">
    <property type="entry name" value="Protein translocation complex component (Npl1)"/>
    <property type="match status" value="1"/>
</dbReference>
<dbReference type="GO" id="GO:0003723">
    <property type="term" value="F:RNA binding"/>
    <property type="evidence" value="ECO:0007669"/>
    <property type="project" value="TreeGrafter"/>
</dbReference>
<feature type="region of interest" description="Disordered" evidence="9">
    <location>
        <begin position="633"/>
        <end position="695"/>
    </location>
</feature>
<evidence type="ECO:0000256" key="3">
    <source>
        <dbReference type="ARBA" id="ARBA00022692"/>
    </source>
</evidence>
<dbReference type="AlphaFoldDB" id="A0A7D8UVG2"/>
<dbReference type="Pfam" id="PF00226">
    <property type="entry name" value="DnaJ"/>
    <property type="match status" value="1"/>
</dbReference>
<dbReference type="GO" id="GO:0008320">
    <property type="term" value="F:protein transmembrane transporter activity"/>
    <property type="evidence" value="ECO:0007669"/>
    <property type="project" value="TreeGrafter"/>
</dbReference>
<dbReference type="InterPro" id="IPR036869">
    <property type="entry name" value="J_dom_sf"/>
</dbReference>
<dbReference type="FunFam" id="2.60.40.150:FF:000169">
    <property type="entry name" value="Protein translocation complex component (Npl1)"/>
    <property type="match status" value="1"/>
</dbReference>
<evidence type="ECO:0000256" key="8">
    <source>
        <dbReference type="ARBA" id="ARBA00023186"/>
    </source>
</evidence>
<keyword evidence="3 10" id="KW-0812">Transmembrane</keyword>
<evidence type="ECO:0000256" key="7">
    <source>
        <dbReference type="ARBA" id="ARBA00023136"/>
    </source>
</evidence>
<gene>
    <name evidence="12" type="primary">sec63</name>
    <name evidence="12" type="ORF">LCER1_G003920</name>
</gene>
<dbReference type="SMART" id="SM00271">
    <property type="entry name" value="DnaJ"/>
    <property type="match status" value="1"/>
</dbReference>
<name>A0A7D8UVG2_9HELO</name>
<keyword evidence="13" id="KW-1185">Reference proteome</keyword>
<feature type="domain" description="J" evidence="11">
    <location>
        <begin position="106"/>
        <end position="178"/>
    </location>
</feature>
<feature type="transmembrane region" description="Helical" evidence="10">
    <location>
        <begin position="77"/>
        <end position="98"/>
    </location>
</feature>
<accession>A0A7D8UVG2</accession>
<evidence type="ECO:0000259" key="11">
    <source>
        <dbReference type="PROSITE" id="PS50076"/>
    </source>
</evidence>
<dbReference type="Gene3D" id="1.10.287.110">
    <property type="entry name" value="DnaJ domain"/>
    <property type="match status" value="1"/>
</dbReference>
<evidence type="ECO:0000313" key="12">
    <source>
        <dbReference type="EMBL" id="TVY56293.1"/>
    </source>
</evidence>
<feature type="compositionally biased region" description="Acidic residues" evidence="9">
    <location>
        <begin position="671"/>
        <end position="695"/>
    </location>
</feature>
<dbReference type="PANTHER" id="PTHR24075:SF0">
    <property type="entry name" value="TRANSLOCATION PROTEIN SEC63 HOMOLOG"/>
    <property type="match status" value="1"/>
</dbReference>
<keyword evidence="2" id="KW-0813">Transport</keyword>
<dbReference type="PROSITE" id="PS50076">
    <property type="entry name" value="DNAJ_2"/>
    <property type="match status" value="1"/>
</dbReference>
<evidence type="ECO:0000256" key="1">
    <source>
        <dbReference type="ARBA" id="ARBA00004477"/>
    </source>
</evidence>
<dbReference type="SUPFAM" id="SSF158702">
    <property type="entry name" value="Sec63 N-terminal domain-like"/>
    <property type="match status" value="1"/>
</dbReference>
<evidence type="ECO:0000256" key="6">
    <source>
        <dbReference type="ARBA" id="ARBA00022989"/>
    </source>
</evidence>
<dbReference type="Pfam" id="PF02889">
    <property type="entry name" value="Sec63"/>
    <property type="match status" value="1"/>
</dbReference>
<dbReference type="CDD" id="cd06257">
    <property type="entry name" value="DnaJ"/>
    <property type="match status" value="1"/>
</dbReference>
<feature type="transmembrane region" description="Helical" evidence="10">
    <location>
        <begin position="204"/>
        <end position="226"/>
    </location>
</feature>
<proteinExistence type="predicted"/>
<comment type="caution">
    <text evidence="12">The sequence shown here is derived from an EMBL/GenBank/DDBJ whole genome shotgun (WGS) entry which is preliminary data.</text>
</comment>
<dbReference type="PRINTS" id="PR00625">
    <property type="entry name" value="JDOMAIN"/>
</dbReference>
<dbReference type="SUPFAM" id="SSF81296">
    <property type="entry name" value="E set domains"/>
    <property type="match status" value="1"/>
</dbReference>
<keyword evidence="7 10" id="KW-0472">Membrane</keyword>
<dbReference type="OrthoDB" id="1734229at2759"/>